<gene>
    <name evidence="3" type="ORF">COS99_07725</name>
</gene>
<feature type="domain" description="Putative zinc-finger" evidence="2">
    <location>
        <begin position="10"/>
        <end position="38"/>
    </location>
</feature>
<keyword evidence="1" id="KW-0812">Transmembrane</keyword>
<accession>A0A2J0KQP7</accession>
<organism evidence="3 4">
    <name type="scientific">Candidatus Aquitaenariimonas noxiae</name>
    <dbReference type="NCBI Taxonomy" id="1974741"/>
    <lineage>
        <taxon>Bacteria</taxon>
        <taxon>Pseudomonadati</taxon>
        <taxon>Candidatus Omnitrophota</taxon>
        <taxon>Candidatus Aquitaenariimonas</taxon>
    </lineage>
</organism>
<dbReference type="InterPro" id="IPR027383">
    <property type="entry name" value="Znf_put"/>
</dbReference>
<dbReference type="EMBL" id="PEWV01000074">
    <property type="protein sequence ID" value="PIU40948.1"/>
    <property type="molecule type" value="Genomic_DNA"/>
</dbReference>
<proteinExistence type="predicted"/>
<dbReference type="Proteomes" id="UP000230052">
    <property type="component" value="Unassembled WGS sequence"/>
</dbReference>
<name>A0A2J0KQP7_9BACT</name>
<evidence type="ECO:0000256" key="1">
    <source>
        <dbReference type="SAM" id="Phobius"/>
    </source>
</evidence>
<dbReference type="Pfam" id="PF13490">
    <property type="entry name" value="zf-HC2"/>
    <property type="match status" value="1"/>
</dbReference>
<protein>
    <recommendedName>
        <fullName evidence="2">Putative zinc-finger domain-containing protein</fullName>
    </recommendedName>
</protein>
<evidence type="ECO:0000259" key="2">
    <source>
        <dbReference type="Pfam" id="PF13490"/>
    </source>
</evidence>
<keyword evidence="1" id="KW-1133">Transmembrane helix</keyword>
<keyword evidence="1" id="KW-0472">Membrane</keyword>
<evidence type="ECO:0000313" key="4">
    <source>
        <dbReference type="Proteomes" id="UP000230052"/>
    </source>
</evidence>
<reference evidence="3 4" key="1">
    <citation type="submission" date="2017-09" db="EMBL/GenBank/DDBJ databases">
        <title>Depth-based differentiation of microbial function through sediment-hosted aquifers and enrichment of novel symbionts in the deep terrestrial subsurface.</title>
        <authorList>
            <person name="Probst A.J."/>
            <person name="Ladd B."/>
            <person name="Jarett J.K."/>
            <person name="Geller-Mcgrath D.E."/>
            <person name="Sieber C.M."/>
            <person name="Emerson J.B."/>
            <person name="Anantharaman K."/>
            <person name="Thomas B.C."/>
            <person name="Malmstrom R."/>
            <person name="Stieglmeier M."/>
            <person name="Klingl A."/>
            <person name="Woyke T."/>
            <person name="Ryan C.M."/>
            <person name="Banfield J.F."/>
        </authorList>
    </citation>
    <scope>NUCLEOTIDE SEQUENCE [LARGE SCALE GENOMIC DNA]</scope>
    <source>
        <strain evidence="3">CG07_land_8_20_14_0_80_42_15</strain>
    </source>
</reference>
<comment type="caution">
    <text evidence="3">The sequence shown here is derived from an EMBL/GenBank/DDBJ whole genome shotgun (WGS) entry which is preliminary data.</text>
</comment>
<sequence>MNCKKIQELLLTDYTDGEAKGVLAKEVKDHLRVCEKCRSFEETLKRAAIDPFKNAGILKPPAYLWERIKEKIDIEPEPRPANVFVHLKDFLQGVLSFRRPVVVVATATALVFVAVIFSKLPFGSRSEVISYIEDQSEFISRLDNGASTYSDNISFGTSIEEYFL</sequence>
<dbReference type="AlphaFoldDB" id="A0A2J0KQP7"/>
<evidence type="ECO:0000313" key="3">
    <source>
        <dbReference type="EMBL" id="PIU40948.1"/>
    </source>
</evidence>
<feature type="transmembrane region" description="Helical" evidence="1">
    <location>
        <begin position="97"/>
        <end position="117"/>
    </location>
</feature>